<proteinExistence type="predicted"/>
<reference evidence="1 2" key="1">
    <citation type="submission" date="2015-11" db="EMBL/GenBank/DDBJ databases">
        <title>Exploring the genomic traits of fungus-feeding bacterial genus Collimonas.</title>
        <authorList>
            <person name="Song C."/>
            <person name="Schmidt R."/>
            <person name="de Jager V."/>
            <person name="Krzyzanowska D."/>
            <person name="Jongedijk E."/>
            <person name="Cankar K."/>
            <person name="Beekwilder J."/>
            <person name="van Veen A."/>
            <person name="de Boer W."/>
            <person name="van Veen J.A."/>
            <person name="Garbeva P."/>
        </authorList>
    </citation>
    <scope>NUCLEOTIDE SEQUENCE [LARGE SCALE GENOMIC DNA]</scope>
    <source>
        <strain evidence="1 2">Ter6</strain>
    </source>
</reference>
<name>A0A127PGB3_9BURK</name>
<organism evidence="1">
    <name type="scientific">Collimonas fungivorans</name>
    <dbReference type="NCBI Taxonomy" id="158899"/>
    <lineage>
        <taxon>Bacteria</taxon>
        <taxon>Pseudomonadati</taxon>
        <taxon>Pseudomonadota</taxon>
        <taxon>Betaproteobacteria</taxon>
        <taxon>Burkholderiales</taxon>
        <taxon>Oxalobacteraceae</taxon>
        <taxon>Collimonas</taxon>
    </lineage>
</organism>
<protein>
    <submittedName>
        <fullName evidence="1">Uncharacterized protein</fullName>
    </submittedName>
</protein>
<evidence type="ECO:0000313" key="1">
    <source>
        <dbReference type="EMBL" id="AMO96846.1"/>
    </source>
</evidence>
<dbReference type="PATRIC" id="fig|158899.10.peg.4206"/>
<accession>A0A127PGB3</accession>
<dbReference type="Proteomes" id="UP000072421">
    <property type="component" value="Chromosome"/>
</dbReference>
<sequence length="352" mass="39260">MILERAHLRMEDELRAGIRAIATSSGLASQRVDTMAELARVTSLLPLSNMARWEYVIRYELSFAKHALADTERIGWRSLFLFSAAKNIERTRLLSWIDLSNADGYARERTLRTLDGPASNGFFFALAARRLNDWVVQVRGAAREVVPTLARASDPRHVVDALCALLPAWSSWARMDESDSQTIIDLIAIRGVAQELIDRVISSPTGPIPQVLSQILRTSVLDEHLTEIAMRAVQPAVRAKAYRVLLLREAAWVEGSRWRWTDVRYCEGRMEKIHGSRPLTVAPVLLDSLNAAASDRSSIVRRVASEVLVREMNTPGIPALVLARRFAADDSSSVAGRGEFVLKRLEQSPVLT</sequence>
<gene>
    <name evidence="1" type="ORF">CFter6_4245</name>
</gene>
<evidence type="ECO:0000313" key="2">
    <source>
        <dbReference type="Proteomes" id="UP000072421"/>
    </source>
</evidence>
<dbReference type="EMBL" id="CP013232">
    <property type="protein sequence ID" value="AMO96846.1"/>
    <property type="molecule type" value="Genomic_DNA"/>
</dbReference>
<dbReference type="AlphaFoldDB" id="A0A127PGB3"/>